<keyword evidence="5" id="KW-0812">Transmembrane</keyword>
<dbReference type="EMBL" id="CP034170">
    <property type="protein sequence ID" value="AZI58514.1"/>
    <property type="molecule type" value="Genomic_DNA"/>
</dbReference>
<sequence>MRAVEEPIITPTVSVVVLAWLDEPWLQRSVRAILDSKGVVADVILVDNGCTSQDVVEIGAWDGVLVVRPNTNLGFAGGCNYGLSFASGAYVALVNSDAVVEQTALAKLVHMVLPGTDELDSVAVAGGSIRLSEDPSLLNSAGNPVHVLGLSWAGDMGQPEVRTDPIDVAVASGACVVMTRAWWETLGGFDDAYFAYHEDAELSIRTWRRGRRVVYVPDAVAIHRYEFSRNEHKMYLIERNRLMLVSTAWSIRALILLSPALITLELALTLFSLKQRWFGAKLRGWEWLWTNRSHLRDRRRVLRDELAVTGPTWMSRLTPELAENGSVALPPGAGLVNFVMRWYWNLVKRLV</sequence>
<evidence type="ECO:0000256" key="1">
    <source>
        <dbReference type="ARBA" id="ARBA00004776"/>
    </source>
</evidence>
<gene>
    <name evidence="6" type="ORF">EH165_10620</name>
</gene>
<keyword evidence="5" id="KW-0472">Membrane</keyword>
<evidence type="ECO:0000313" key="6">
    <source>
        <dbReference type="EMBL" id="AZI58514.1"/>
    </source>
</evidence>
<protein>
    <submittedName>
        <fullName evidence="6">Glycosyltransferase family 2 protein</fullName>
    </submittedName>
</protein>
<dbReference type="KEGG" id="nak:EH165_10620"/>
<reference evidence="6 7" key="2">
    <citation type="submission" date="2018-12" db="EMBL/GenBank/DDBJ databases">
        <title>Nakamurella antarcticus sp. nov., isolated from Antarctica South Shetland Islands soil.</title>
        <authorList>
            <person name="Peng F."/>
        </authorList>
    </citation>
    <scope>NUCLEOTIDE SEQUENCE [LARGE SCALE GENOMIC DNA]</scope>
    <source>
        <strain evidence="6 7">S14-144</strain>
    </source>
</reference>
<dbReference type="SUPFAM" id="SSF53448">
    <property type="entry name" value="Nucleotide-diphospho-sugar transferases"/>
    <property type="match status" value="1"/>
</dbReference>
<keyword evidence="4 6" id="KW-0808">Transferase</keyword>
<accession>A0A3G8ZVL9</accession>
<organism evidence="6 7">
    <name type="scientific">Nakamurella antarctica</name>
    <dbReference type="NCBI Taxonomy" id="1902245"/>
    <lineage>
        <taxon>Bacteria</taxon>
        <taxon>Bacillati</taxon>
        <taxon>Actinomycetota</taxon>
        <taxon>Actinomycetes</taxon>
        <taxon>Nakamurellales</taxon>
        <taxon>Nakamurellaceae</taxon>
        <taxon>Nakamurella</taxon>
    </lineage>
</organism>
<evidence type="ECO:0000256" key="4">
    <source>
        <dbReference type="ARBA" id="ARBA00022679"/>
    </source>
</evidence>
<evidence type="ECO:0000256" key="5">
    <source>
        <dbReference type="SAM" id="Phobius"/>
    </source>
</evidence>
<dbReference type="Proteomes" id="UP000268084">
    <property type="component" value="Chromosome"/>
</dbReference>
<feature type="transmembrane region" description="Helical" evidence="5">
    <location>
        <begin position="249"/>
        <end position="273"/>
    </location>
</feature>
<reference evidence="6 7" key="1">
    <citation type="submission" date="2018-11" db="EMBL/GenBank/DDBJ databases">
        <authorList>
            <person name="Da X."/>
        </authorList>
    </citation>
    <scope>NUCLEOTIDE SEQUENCE [LARGE SCALE GENOMIC DNA]</scope>
    <source>
        <strain evidence="6 7">S14-144</strain>
    </source>
</reference>
<comment type="similarity">
    <text evidence="2">Belongs to the glycosyltransferase 2 family.</text>
</comment>
<dbReference type="InterPro" id="IPR029044">
    <property type="entry name" value="Nucleotide-diphossugar_trans"/>
</dbReference>
<dbReference type="RefSeq" id="WP_124799423.1">
    <property type="nucleotide sequence ID" value="NZ_CP034170.1"/>
</dbReference>
<keyword evidence="3" id="KW-0328">Glycosyltransferase</keyword>
<dbReference type="PANTHER" id="PTHR43179:SF12">
    <property type="entry name" value="GALACTOFURANOSYLTRANSFERASE GLFT2"/>
    <property type="match status" value="1"/>
</dbReference>
<keyword evidence="7" id="KW-1185">Reference proteome</keyword>
<dbReference type="OrthoDB" id="9771846at2"/>
<evidence type="ECO:0000256" key="3">
    <source>
        <dbReference type="ARBA" id="ARBA00022676"/>
    </source>
</evidence>
<dbReference type="Pfam" id="PF13641">
    <property type="entry name" value="Glyco_tranf_2_3"/>
    <property type="match status" value="1"/>
</dbReference>
<dbReference type="Gene3D" id="3.90.550.10">
    <property type="entry name" value="Spore Coat Polysaccharide Biosynthesis Protein SpsA, Chain A"/>
    <property type="match status" value="1"/>
</dbReference>
<dbReference type="GO" id="GO:0016757">
    <property type="term" value="F:glycosyltransferase activity"/>
    <property type="evidence" value="ECO:0007669"/>
    <property type="project" value="UniProtKB-KW"/>
</dbReference>
<evidence type="ECO:0000313" key="7">
    <source>
        <dbReference type="Proteomes" id="UP000268084"/>
    </source>
</evidence>
<dbReference type="PANTHER" id="PTHR43179">
    <property type="entry name" value="RHAMNOSYLTRANSFERASE WBBL"/>
    <property type="match status" value="1"/>
</dbReference>
<dbReference type="AlphaFoldDB" id="A0A3G8ZVL9"/>
<comment type="pathway">
    <text evidence="1">Cell wall biogenesis; cell wall polysaccharide biosynthesis.</text>
</comment>
<proteinExistence type="inferred from homology"/>
<name>A0A3G8ZVL9_9ACTN</name>
<evidence type="ECO:0000256" key="2">
    <source>
        <dbReference type="ARBA" id="ARBA00006739"/>
    </source>
</evidence>
<keyword evidence="5" id="KW-1133">Transmembrane helix</keyword>